<dbReference type="Gene3D" id="3.40.50.720">
    <property type="entry name" value="NAD(P)-binding Rossmann-like Domain"/>
    <property type="match status" value="1"/>
</dbReference>
<dbReference type="Pfam" id="PF07992">
    <property type="entry name" value="Pyr_redox_2"/>
    <property type="match status" value="1"/>
</dbReference>
<evidence type="ECO:0000256" key="1">
    <source>
        <dbReference type="ARBA" id="ARBA00022485"/>
    </source>
</evidence>
<dbReference type="Gene3D" id="3.30.70.20">
    <property type="match status" value="1"/>
</dbReference>
<dbReference type="SUPFAM" id="SSF51905">
    <property type="entry name" value="FAD/NAD(P)-binding domain"/>
    <property type="match status" value="1"/>
</dbReference>
<dbReference type="PROSITE" id="PS51379">
    <property type="entry name" value="4FE4S_FER_2"/>
    <property type="match status" value="2"/>
</dbReference>
<name>A0A1M6GVK3_9BACT</name>
<dbReference type="PANTHER" id="PTHR43687:SF1">
    <property type="entry name" value="FERREDOXIN III"/>
    <property type="match status" value="1"/>
</dbReference>
<keyword evidence="1" id="KW-0004">4Fe-4S</keyword>
<dbReference type="InterPro" id="IPR036188">
    <property type="entry name" value="FAD/NAD-bd_sf"/>
</dbReference>
<protein>
    <submittedName>
        <fullName evidence="7">4Fe-4S binding domain-containing protein</fullName>
    </submittedName>
</protein>
<accession>A0A1M6GVK3</accession>
<keyword evidence="3" id="KW-0560">Oxidoreductase</keyword>
<dbReference type="GO" id="GO:0046872">
    <property type="term" value="F:metal ion binding"/>
    <property type="evidence" value="ECO:0007669"/>
    <property type="project" value="UniProtKB-KW"/>
</dbReference>
<sequence length="532" mass="56088">MNADKKIIQIATDVLVIGGGTAGVAAALEVAGQGYKVVLTSKEDKVAQEAKDGAVADLTAKAEANANIEIMTNTVAADVKGVPGKFEVTLKTGDAAVEKTFGAIVVATGLTTTVLNDAYGLEMGPKVVSQSELEAMLAEGKLEAGKTVAFLVGFGQEGNPLVMQRVLDSLTALTKVADTDAYVFVGDIKLAADGLDALYAQARQEGVIYFKTKETPQVTVGDAMTISILDPVLRQRVEVQPDLVVVEEAILADEDNAALAVPLEIEADNNGFLQPDNVHYFPVKSTRLGIYLAGASRDLLSFEQGLEDAGNVALEVKKFLGDGNLEVPSNTAFVDVDKCTVCLTCYRCCPHGAIYWDSRAIIAESACQGCGICASECPNDAIQLGDYADDAMAQAVKDGQGSAGKSPWIVAFCCKNSGLEAMKMAKAFGYRVPAGLQAIEVPCAGKIDMDYVMDAFVQGADGVMLLTCHNGNCKSDKGALYASWRAEEIKKMLAAVGMPEDRLVCASLANNMGRTFSEISVELERSIKKAGS</sequence>
<dbReference type="InterPro" id="IPR050572">
    <property type="entry name" value="Fe-S_Ferredoxin"/>
</dbReference>
<reference evidence="8" key="1">
    <citation type="submission" date="2016-11" db="EMBL/GenBank/DDBJ databases">
        <authorList>
            <person name="Varghese N."/>
            <person name="Submissions S."/>
        </authorList>
    </citation>
    <scope>NUCLEOTIDE SEQUENCE [LARGE SCALE GENOMIC DNA]</scope>
    <source>
        <strain evidence="8">DSM 16219</strain>
    </source>
</reference>
<dbReference type="EMBL" id="FQZU01000004">
    <property type="protein sequence ID" value="SHJ13982.1"/>
    <property type="molecule type" value="Genomic_DNA"/>
</dbReference>
<dbReference type="STRING" id="1121393.SAMN02745216_01122"/>
<evidence type="ECO:0000256" key="5">
    <source>
        <dbReference type="ARBA" id="ARBA00023014"/>
    </source>
</evidence>
<evidence type="ECO:0000313" key="8">
    <source>
        <dbReference type="Proteomes" id="UP000183994"/>
    </source>
</evidence>
<organism evidence="7 8">
    <name type="scientific">Desulfatibacillum alkenivorans DSM 16219</name>
    <dbReference type="NCBI Taxonomy" id="1121393"/>
    <lineage>
        <taxon>Bacteria</taxon>
        <taxon>Pseudomonadati</taxon>
        <taxon>Thermodesulfobacteriota</taxon>
        <taxon>Desulfobacteria</taxon>
        <taxon>Desulfobacterales</taxon>
        <taxon>Desulfatibacillaceae</taxon>
        <taxon>Desulfatibacillum</taxon>
    </lineage>
</organism>
<evidence type="ECO:0000256" key="3">
    <source>
        <dbReference type="ARBA" id="ARBA00023002"/>
    </source>
</evidence>
<evidence type="ECO:0000259" key="6">
    <source>
        <dbReference type="PROSITE" id="PS51379"/>
    </source>
</evidence>
<feature type="domain" description="4Fe-4S ferredoxin-type" evidence="6">
    <location>
        <begin position="330"/>
        <end position="357"/>
    </location>
</feature>
<feature type="domain" description="4Fe-4S ferredoxin-type" evidence="6">
    <location>
        <begin position="358"/>
        <end position="387"/>
    </location>
</feature>
<keyword evidence="2" id="KW-0479">Metal-binding</keyword>
<dbReference type="OrthoDB" id="1721611at2"/>
<dbReference type="InterPro" id="IPR003813">
    <property type="entry name" value="MvhD/FlpD"/>
</dbReference>
<evidence type="ECO:0000256" key="4">
    <source>
        <dbReference type="ARBA" id="ARBA00023004"/>
    </source>
</evidence>
<dbReference type="RefSeq" id="WP_073473798.1">
    <property type="nucleotide sequence ID" value="NZ_FQZU01000004.1"/>
</dbReference>
<dbReference type="InterPro" id="IPR017896">
    <property type="entry name" value="4Fe4S_Fe-S-bd"/>
</dbReference>
<dbReference type="GO" id="GO:0016491">
    <property type="term" value="F:oxidoreductase activity"/>
    <property type="evidence" value="ECO:0007669"/>
    <property type="project" value="UniProtKB-KW"/>
</dbReference>
<keyword evidence="5" id="KW-0411">Iron-sulfur</keyword>
<proteinExistence type="predicted"/>
<dbReference type="InterPro" id="IPR017900">
    <property type="entry name" value="4Fe4S_Fe_S_CS"/>
</dbReference>
<evidence type="ECO:0000313" key="7">
    <source>
        <dbReference type="EMBL" id="SHJ13982.1"/>
    </source>
</evidence>
<dbReference type="AlphaFoldDB" id="A0A1M6GVK3"/>
<keyword evidence="8" id="KW-1185">Reference proteome</keyword>
<dbReference type="Pfam" id="PF02662">
    <property type="entry name" value="FlpD"/>
    <property type="match status" value="1"/>
</dbReference>
<dbReference type="PROSITE" id="PS00198">
    <property type="entry name" value="4FE4S_FER_1"/>
    <property type="match status" value="1"/>
</dbReference>
<dbReference type="InterPro" id="IPR023753">
    <property type="entry name" value="FAD/NAD-binding_dom"/>
</dbReference>
<dbReference type="Pfam" id="PF00037">
    <property type="entry name" value="Fer4"/>
    <property type="match status" value="1"/>
</dbReference>
<dbReference type="SUPFAM" id="SSF54862">
    <property type="entry name" value="4Fe-4S ferredoxins"/>
    <property type="match status" value="1"/>
</dbReference>
<dbReference type="Proteomes" id="UP000183994">
    <property type="component" value="Unassembled WGS sequence"/>
</dbReference>
<keyword evidence="4" id="KW-0408">Iron</keyword>
<evidence type="ECO:0000256" key="2">
    <source>
        <dbReference type="ARBA" id="ARBA00022723"/>
    </source>
</evidence>
<dbReference type="GO" id="GO:0051539">
    <property type="term" value="F:4 iron, 4 sulfur cluster binding"/>
    <property type="evidence" value="ECO:0007669"/>
    <property type="project" value="UniProtKB-KW"/>
</dbReference>
<gene>
    <name evidence="7" type="ORF">SAMN02745216_01122</name>
</gene>
<dbReference type="PANTHER" id="PTHR43687">
    <property type="entry name" value="ADENYLYLSULFATE REDUCTASE, BETA SUBUNIT"/>
    <property type="match status" value="1"/>
</dbReference>